<sequence>MSEMSTAIAQSLVSMRSAATQQTMQLEMVKQNAKADQALVTMLQQSAEQQKATLPAGQGGNLDVSA</sequence>
<proteinExistence type="predicted"/>
<name>A0ABU3SGF2_9HYPH</name>
<organism evidence="2 3">
    <name type="scientific">Bosea rubneri</name>
    <dbReference type="NCBI Taxonomy" id="3075434"/>
    <lineage>
        <taxon>Bacteria</taxon>
        <taxon>Pseudomonadati</taxon>
        <taxon>Pseudomonadota</taxon>
        <taxon>Alphaproteobacteria</taxon>
        <taxon>Hyphomicrobiales</taxon>
        <taxon>Boseaceae</taxon>
        <taxon>Bosea</taxon>
    </lineage>
</organism>
<dbReference type="EMBL" id="JAWDID010000093">
    <property type="protein sequence ID" value="MDU0343884.1"/>
    <property type="molecule type" value="Genomic_DNA"/>
</dbReference>
<keyword evidence="3" id="KW-1185">Reference proteome</keyword>
<evidence type="ECO:0008006" key="4">
    <source>
        <dbReference type="Google" id="ProtNLM"/>
    </source>
</evidence>
<feature type="region of interest" description="Disordered" evidence="1">
    <location>
        <begin position="47"/>
        <end position="66"/>
    </location>
</feature>
<dbReference type="RefSeq" id="WP_316021579.1">
    <property type="nucleotide sequence ID" value="NZ_JAWDID010000093.1"/>
</dbReference>
<reference evidence="2 3" key="1">
    <citation type="submission" date="2023-09" db="EMBL/GenBank/DDBJ databases">
        <title>Whole genome shotgun sequencing (WGS) of Bosea sp. ZW T0_25, isolated from stored onions (Allium cepa).</title>
        <authorList>
            <person name="Stoll D.A."/>
            <person name="Huch M."/>
        </authorList>
    </citation>
    <scope>NUCLEOTIDE SEQUENCE [LARGE SCALE GENOMIC DNA]</scope>
    <source>
        <strain evidence="2 3">ZW T0_25</strain>
    </source>
</reference>
<evidence type="ECO:0000313" key="2">
    <source>
        <dbReference type="EMBL" id="MDU0343884.1"/>
    </source>
</evidence>
<accession>A0ABU3SGF2</accession>
<comment type="caution">
    <text evidence="2">The sequence shown here is derived from an EMBL/GenBank/DDBJ whole genome shotgun (WGS) entry which is preliminary data.</text>
</comment>
<evidence type="ECO:0000256" key="1">
    <source>
        <dbReference type="SAM" id="MobiDB-lite"/>
    </source>
</evidence>
<gene>
    <name evidence="2" type="ORF">RKE40_28720</name>
</gene>
<dbReference type="Proteomes" id="UP001254257">
    <property type="component" value="Unassembled WGS sequence"/>
</dbReference>
<protein>
    <recommendedName>
        <fullName evidence="4">Motility protein</fullName>
    </recommendedName>
</protein>
<evidence type="ECO:0000313" key="3">
    <source>
        <dbReference type="Proteomes" id="UP001254257"/>
    </source>
</evidence>